<reference evidence="1 2" key="1">
    <citation type="submission" date="2023-04" db="EMBL/GenBank/DDBJ databases">
        <title>Genome Encyclopedia of Bacteria and Archaea VI: Functional Genomics of Type Strains.</title>
        <authorList>
            <person name="Whitman W."/>
        </authorList>
    </citation>
    <scope>NUCLEOTIDE SEQUENCE [LARGE SCALE GENOMIC DNA]</scope>
    <source>
        <strain evidence="1 2">SG_E_30_P1</strain>
    </source>
</reference>
<comment type="caution">
    <text evidence="1">The sequence shown here is derived from an EMBL/GenBank/DDBJ whole genome shotgun (WGS) entry which is preliminary data.</text>
</comment>
<dbReference type="InterPro" id="IPR019932">
    <property type="entry name" value="CHP03543"/>
</dbReference>
<dbReference type="InterPro" id="IPR019933">
    <property type="entry name" value="DivIVA_domain"/>
</dbReference>
<organism evidence="1 2">
    <name type="scientific">Antiquaquibacter oligotrophicus</name>
    <dbReference type="NCBI Taxonomy" id="2880260"/>
    <lineage>
        <taxon>Bacteria</taxon>
        <taxon>Bacillati</taxon>
        <taxon>Actinomycetota</taxon>
        <taxon>Actinomycetes</taxon>
        <taxon>Micrococcales</taxon>
        <taxon>Microbacteriaceae</taxon>
        <taxon>Antiquaquibacter</taxon>
    </lineage>
</organism>
<dbReference type="RefSeq" id="WP_322133715.1">
    <property type="nucleotide sequence ID" value="NZ_CP085036.1"/>
</dbReference>
<accession>A0ABT6KNF9</accession>
<gene>
    <name evidence="1" type="ORF">M2152_001581</name>
</gene>
<sequence length="183" mass="20109">MSTTFPRVRTSEQGYNVEQVEEFLQDARTAYTAAPGTPGVITAASIRTTAFAMQKGGYATKHVDAALERLEDAFAARERERALAEAGDGAWFASARSTAQEILNRLSRPAGQRFDRTGIFTNGYDTKSVDAFADKLIDYFQNGKPLSVDQVRSVAFKARKRGYSEAQVDLVLDSVIDVMLAVR</sequence>
<keyword evidence="2" id="KW-1185">Reference proteome</keyword>
<dbReference type="NCBIfam" id="TIGR03544">
    <property type="entry name" value="DivI1A_domain"/>
    <property type="match status" value="2"/>
</dbReference>
<dbReference type="Gene3D" id="6.10.250.660">
    <property type="match status" value="1"/>
</dbReference>
<dbReference type="EMBL" id="JARXVQ010000001">
    <property type="protein sequence ID" value="MDH6181399.1"/>
    <property type="molecule type" value="Genomic_DNA"/>
</dbReference>
<evidence type="ECO:0000313" key="2">
    <source>
        <dbReference type="Proteomes" id="UP001160142"/>
    </source>
</evidence>
<proteinExistence type="predicted"/>
<name>A0ABT6KNF9_9MICO</name>
<protein>
    <submittedName>
        <fullName evidence="1">DivIVA domain-containing protein</fullName>
    </submittedName>
</protein>
<dbReference type="Proteomes" id="UP001160142">
    <property type="component" value="Unassembled WGS sequence"/>
</dbReference>
<evidence type="ECO:0000313" key="1">
    <source>
        <dbReference type="EMBL" id="MDH6181399.1"/>
    </source>
</evidence>
<dbReference type="NCBIfam" id="TIGR03543">
    <property type="entry name" value="divI1A_rptt_fam"/>
    <property type="match status" value="1"/>
</dbReference>